<evidence type="ECO:0000256" key="2">
    <source>
        <dbReference type="ARBA" id="ARBA00023239"/>
    </source>
</evidence>
<reference evidence="3" key="1">
    <citation type="journal article" date="2014" name="Front. Microbiol.">
        <title>High frequency of phylogenetically diverse reductive dehalogenase-homologous genes in deep subseafloor sedimentary metagenomes.</title>
        <authorList>
            <person name="Kawai M."/>
            <person name="Futagami T."/>
            <person name="Toyoda A."/>
            <person name="Takaki Y."/>
            <person name="Nishi S."/>
            <person name="Hori S."/>
            <person name="Arai W."/>
            <person name="Tsubouchi T."/>
            <person name="Morono Y."/>
            <person name="Uchiyama I."/>
            <person name="Ito T."/>
            <person name="Fujiyama A."/>
            <person name="Inagaki F."/>
            <person name="Takami H."/>
        </authorList>
    </citation>
    <scope>NUCLEOTIDE SEQUENCE</scope>
    <source>
        <strain evidence="3">Expedition CK06-06</strain>
    </source>
</reference>
<dbReference type="PANTHER" id="PTHR43802:SF1">
    <property type="entry name" value="IP11341P-RELATED"/>
    <property type="match status" value="1"/>
</dbReference>
<dbReference type="AlphaFoldDB" id="X1DPF6"/>
<dbReference type="Pfam" id="PF00378">
    <property type="entry name" value="ECH_1"/>
    <property type="match status" value="1"/>
</dbReference>
<evidence type="ECO:0000313" key="3">
    <source>
        <dbReference type="EMBL" id="GAH22062.1"/>
    </source>
</evidence>
<dbReference type="SUPFAM" id="SSF52096">
    <property type="entry name" value="ClpP/crotonase"/>
    <property type="match status" value="1"/>
</dbReference>
<sequence>MSNFETIIYEKLDGVGYVTLNRPHALNAYNLKMRDELYQVLGSIKDDPEVKVAIFRGAGERAFCAGADLAEFLTAPSPIIARQVRWERDVWGLFLSITKPLIAALHGYVLGSGIEIALCCDLRLASEDAQFGLPEPGLGIIPAAGGSQTLPRVIGGAKALEILLSGRWIKAEEAYRLKLVNRVVSRNELLPEAERLARKIAHFDPVAVSYAKQAITRGLDLSLEQGLELEAELADFIIPWH</sequence>
<name>X1DPF6_9ZZZZ</name>
<dbReference type="PANTHER" id="PTHR43802">
    <property type="entry name" value="ENOYL-COA HYDRATASE"/>
    <property type="match status" value="1"/>
</dbReference>
<proteinExistence type="inferred from homology"/>
<dbReference type="Gene3D" id="3.90.226.10">
    <property type="entry name" value="2-enoyl-CoA Hydratase, Chain A, domain 1"/>
    <property type="match status" value="1"/>
</dbReference>
<dbReference type="CDD" id="cd06558">
    <property type="entry name" value="crotonase-like"/>
    <property type="match status" value="1"/>
</dbReference>
<accession>X1DPF6</accession>
<gene>
    <name evidence="3" type="ORF">S03H2_07169</name>
</gene>
<comment type="caution">
    <text evidence="3">The sequence shown here is derived from an EMBL/GenBank/DDBJ whole genome shotgun (WGS) entry which is preliminary data.</text>
</comment>
<dbReference type="FunFam" id="3.90.226.10:FF:000009">
    <property type="entry name" value="Carnitinyl-CoA dehydratase"/>
    <property type="match status" value="1"/>
</dbReference>
<dbReference type="EMBL" id="BARU01003261">
    <property type="protein sequence ID" value="GAH22062.1"/>
    <property type="molecule type" value="Genomic_DNA"/>
</dbReference>
<keyword evidence="2" id="KW-0456">Lyase</keyword>
<dbReference type="GO" id="GO:0016829">
    <property type="term" value="F:lyase activity"/>
    <property type="evidence" value="ECO:0007669"/>
    <property type="project" value="UniProtKB-KW"/>
</dbReference>
<evidence type="ECO:0000256" key="1">
    <source>
        <dbReference type="ARBA" id="ARBA00005254"/>
    </source>
</evidence>
<evidence type="ECO:0008006" key="4">
    <source>
        <dbReference type="Google" id="ProtNLM"/>
    </source>
</evidence>
<organism evidence="3">
    <name type="scientific">marine sediment metagenome</name>
    <dbReference type="NCBI Taxonomy" id="412755"/>
    <lineage>
        <taxon>unclassified sequences</taxon>
        <taxon>metagenomes</taxon>
        <taxon>ecological metagenomes</taxon>
    </lineage>
</organism>
<dbReference type="InterPro" id="IPR029045">
    <property type="entry name" value="ClpP/crotonase-like_dom_sf"/>
</dbReference>
<protein>
    <recommendedName>
        <fullName evidence="4">Enoyl-CoA hydratase/isomerase family protein</fullName>
    </recommendedName>
</protein>
<dbReference type="InterPro" id="IPR001753">
    <property type="entry name" value="Enoyl-CoA_hydra/iso"/>
</dbReference>
<comment type="similarity">
    <text evidence="1">Belongs to the enoyl-CoA hydratase/isomerase family.</text>
</comment>